<dbReference type="Proteomes" id="UP000823612">
    <property type="component" value="Unassembled WGS sequence"/>
</dbReference>
<evidence type="ECO:0000256" key="1">
    <source>
        <dbReference type="ARBA" id="ARBA00005953"/>
    </source>
</evidence>
<dbReference type="PANTHER" id="PTHR31793">
    <property type="entry name" value="4-HYDROXYBENZOYL-COA THIOESTERASE FAMILY MEMBER"/>
    <property type="match status" value="1"/>
</dbReference>
<protein>
    <submittedName>
        <fullName evidence="3">Acyl-CoA thioesterase</fullName>
    </submittedName>
</protein>
<dbReference type="CDD" id="cd00586">
    <property type="entry name" value="4HBT"/>
    <property type="match status" value="1"/>
</dbReference>
<evidence type="ECO:0000313" key="4">
    <source>
        <dbReference type="Proteomes" id="UP000823612"/>
    </source>
</evidence>
<dbReference type="Gene3D" id="3.10.129.10">
    <property type="entry name" value="Hotdog Thioesterase"/>
    <property type="match status" value="1"/>
</dbReference>
<dbReference type="EMBL" id="JADIMZ010000162">
    <property type="protein sequence ID" value="MBO8433662.1"/>
    <property type="molecule type" value="Genomic_DNA"/>
</dbReference>
<comment type="caution">
    <text evidence="3">The sequence shown here is derived from an EMBL/GenBank/DDBJ whole genome shotgun (WGS) entry which is preliminary data.</text>
</comment>
<evidence type="ECO:0000313" key="3">
    <source>
        <dbReference type="EMBL" id="MBO8433662.1"/>
    </source>
</evidence>
<dbReference type="SUPFAM" id="SSF54637">
    <property type="entry name" value="Thioesterase/thiol ester dehydrase-isomerase"/>
    <property type="match status" value="1"/>
</dbReference>
<dbReference type="PIRSF" id="PIRSF003230">
    <property type="entry name" value="YbgC"/>
    <property type="match status" value="1"/>
</dbReference>
<name>A0A9D9DUZ4_9BACT</name>
<dbReference type="InterPro" id="IPR029069">
    <property type="entry name" value="HotDog_dom_sf"/>
</dbReference>
<dbReference type="Pfam" id="PF13279">
    <property type="entry name" value="4HBT_2"/>
    <property type="match status" value="1"/>
</dbReference>
<gene>
    <name evidence="3" type="ORF">IAB08_10290</name>
</gene>
<dbReference type="AlphaFoldDB" id="A0A9D9DUZ4"/>
<dbReference type="InterPro" id="IPR050563">
    <property type="entry name" value="4-hydroxybenzoyl-CoA_TE"/>
</dbReference>
<organism evidence="3 4">
    <name type="scientific">Candidatus Pullibacteroides excrementavium</name>
    <dbReference type="NCBI Taxonomy" id="2840905"/>
    <lineage>
        <taxon>Bacteria</taxon>
        <taxon>Pseudomonadati</taxon>
        <taxon>Bacteroidota</taxon>
        <taxon>Bacteroidia</taxon>
        <taxon>Bacteroidales</taxon>
        <taxon>Candidatus Pullibacteroides</taxon>
    </lineage>
</organism>
<accession>A0A9D9DUZ4</accession>
<evidence type="ECO:0000256" key="2">
    <source>
        <dbReference type="ARBA" id="ARBA00022801"/>
    </source>
</evidence>
<keyword evidence="2" id="KW-0378">Hydrolase</keyword>
<reference evidence="3" key="1">
    <citation type="submission" date="2020-10" db="EMBL/GenBank/DDBJ databases">
        <authorList>
            <person name="Gilroy R."/>
        </authorList>
    </citation>
    <scope>NUCLEOTIDE SEQUENCE</scope>
    <source>
        <strain evidence="3">2889</strain>
    </source>
</reference>
<proteinExistence type="inferred from homology"/>
<sequence>MYHFVTSIRTCYADVDQMGFVYYGNYPKFYEIARTETIRSLGISYKEMEEKGVMMPVVEINLRYKRPAHYDEILSIHTFVKEIPQGPKMTFFHEVYNENGDLLNEGSVTLAFMRSSDHKPCRIPEFLKELLRPHFPFQAK</sequence>
<reference evidence="3" key="2">
    <citation type="journal article" date="2021" name="PeerJ">
        <title>Extensive microbial diversity within the chicken gut microbiome revealed by metagenomics and culture.</title>
        <authorList>
            <person name="Gilroy R."/>
            <person name="Ravi A."/>
            <person name="Getino M."/>
            <person name="Pursley I."/>
            <person name="Horton D.L."/>
            <person name="Alikhan N.F."/>
            <person name="Baker D."/>
            <person name="Gharbi K."/>
            <person name="Hall N."/>
            <person name="Watson M."/>
            <person name="Adriaenssens E.M."/>
            <person name="Foster-Nyarko E."/>
            <person name="Jarju S."/>
            <person name="Secka A."/>
            <person name="Antonio M."/>
            <person name="Oren A."/>
            <person name="Chaudhuri R.R."/>
            <person name="La Ragione R."/>
            <person name="Hildebrand F."/>
            <person name="Pallen M.J."/>
        </authorList>
    </citation>
    <scope>NUCLEOTIDE SEQUENCE</scope>
    <source>
        <strain evidence="3">2889</strain>
    </source>
</reference>
<comment type="similarity">
    <text evidence="1">Belongs to the 4-hydroxybenzoyl-CoA thioesterase family.</text>
</comment>
<dbReference type="PANTHER" id="PTHR31793:SF27">
    <property type="entry name" value="NOVEL THIOESTERASE SUPERFAMILY DOMAIN AND SAPOSIN A-TYPE DOMAIN CONTAINING PROTEIN (0610012H03RIK)"/>
    <property type="match status" value="1"/>
</dbReference>
<dbReference type="GO" id="GO:0047617">
    <property type="term" value="F:fatty acyl-CoA hydrolase activity"/>
    <property type="evidence" value="ECO:0007669"/>
    <property type="project" value="TreeGrafter"/>
</dbReference>
<dbReference type="InterPro" id="IPR006684">
    <property type="entry name" value="YbgC/YbaW"/>
</dbReference>
<dbReference type="NCBIfam" id="TIGR00051">
    <property type="entry name" value="YbgC/FadM family acyl-CoA thioesterase"/>
    <property type="match status" value="1"/>
</dbReference>